<name>A0ABR7ULN8_9BRAD</name>
<evidence type="ECO:0000313" key="3">
    <source>
        <dbReference type="Proteomes" id="UP000639516"/>
    </source>
</evidence>
<dbReference type="RefSeq" id="WP_188108170.1">
    <property type="nucleotide sequence ID" value="NZ_JAANIH010000111.1"/>
</dbReference>
<reference evidence="2 3" key="1">
    <citation type="journal article" date="2020" name="Arch. Microbiol.">
        <title>Bradyrhizobium campsiandrae sp. nov., a nitrogen-fixing bacterial strain isolated from a native leguminous tree from the Amazon adapted to flooded conditions.</title>
        <authorList>
            <person name="Cabral Michel D."/>
            <person name="Martins da Costa E."/>
            <person name="Azarias Guimaraes A."/>
            <person name="Soares de Carvalho T."/>
            <person name="Santos de Castro Caputo P."/>
            <person name="Willems A."/>
            <person name="de Souza Moreira F.M."/>
        </authorList>
    </citation>
    <scope>NUCLEOTIDE SEQUENCE [LARGE SCALE GENOMIC DNA]</scope>
    <source>
        <strain evidence="3">INPA 384B</strain>
    </source>
</reference>
<dbReference type="EMBL" id="JAATTO010000132">
    <property type="protein sequence ID" value="MBC9984651.1"/>
    <property type="molecule type" value="Genomic_DNA"/>
</dbReference>
<evidence type="ECO:0000256" key="1">
    <source>
        <dbReference type="SAM" id="MobiDB-lite"/>
    </source>
</evidence>
<dbReference type="Proteomes" id="UP000639516">
    <property type="component" value="Unassembled WGS sequence"/>
</dbReference>
<feature type="compositionally biased region" description="Low complexity" evidence="1">
    <location>
        <begin position="14"/>
        <end position="28"/>
    </location>
</feature>
<evidence type="ECO:0000313" key="2">
    <source>
        <dbReference type="EMBL" id="MBC9984651.1"/>
    </source>
</evidence>
<organism evidence="2 3">
    <name type="scientific">Bradyrhizobium campsiandrae</name>
    <dbReference type="NCBI Taxonomy" id="1729892"/>
    <lineage>
        <taxon>Bacteria</taxon>
        <taxon>Pseudomonadati</taxon>
        <taxon>Pseudomonadota</taxon>
        <taxon>Alphaproteobacteria</taxon>
        <taxon>Hyphomicrobiales</taxon>
        <taxon>Nitrobacteraceae</taxon>
        <taxon>Bradyrhizobium</taxon>
    </lineage>
</organism>
<protein>
    <submittedName>
        <fullName evidence="2">Uncharacterized protein</fullName>
    </submittedName>
</protein>
<sequence length="102" mass="11275">MGIPIDSFLAGRGEAATTSSAPSVAAESRASGTSRAEREAYASMFTKAPTAQIHDPRWIVPHALDESERVMGRMVTFLMSVYMSLLHKIDYGILLQFLERDR</sequence>
<keyword evidence="3" id="KW-1185">Reference proteome</keyword>
<comment type="caution">
    <text evidence="2">The sequence shown here is derived from an EMBL/GenBank/DDBJ whole genome shotgun (WGS) entry which is preliminary data.</text>
</comment>
<accession>A0ABR7ULN8</accession>
<feature type="region of interest" description="Disordered" evidence="1">
    <location>
        <begin position="1"/>
        <end position="35"/>
    </location>
</feature>
<proteinExistence type="predicted"/>
<gene>
    <name evidence="2" type="ORF">HA482_41480</name>
</gene>